<reference evidence="8 9" key="1">
    <citation type="submission" date="2020-10" db="EMBL/GenBank/DDBJ databases">
        <title>Pygocentrus nattereri (red-bellied piranha) genome, fPygNat1, primary haplotype.</title>
        <authorList>
            <person name="Myers G."/>
            <person name="Meyer A."/>
            <person name="Karagic N."/>
            <person name="Pippel M."/>
            <person name="Winkler S."/>
            <person name="Tracey A."/>
            <person name="Wood J."/>
            <person name="Formenti G."/>
            <person name="Howe K."/>
            <person name="Fedrigo O."/>
            <person name="Jarvis E.D."/>
        </authorList>
    </citation>
    <scope>NUCLEOTIDE SEQUENCE [LARGE SCALE GENOMIC DNA]</scope>
</reference>
<dbReference type="Pfam" id="PF07654">
    <property type="entry name" value="C1-set"/>
    <property type="match status" value="1"/>
</dbReference>
<keyword evidence="6" id="KW-0472">Membrane</keyword>
<dbReference type="Gene3D" id="3.10.320.10">
    <property type="entry name" value="Class II Histocompatibility Antigen, M Beta Chain, Chain B, domain 1"/>
    <property type="match status" value="1"/>
</dbReference>
<evidence type="ECO:0000256" key="2">
    <source>
        <dbReference type="ARBA" id="ARBA00022692"/>
    </source>
</evidence>
<dbReference type="SUPFAM" id="SSF48726">
    <property type="entry name" value="Immunoglobulin"/>
    <property type="match status" value="1"/>
</dbReference>
<reference evidence="8" key="2">
    <citation type="submission" date="2025-08" db="UniProtKB">
        <authorList>
            <consortium name="Ensembl"/>
        </authorList>
    </citation>
    <scope>IDENTIFICATION</scope>
</reference>
<evidence type="ECO:0000256" key="4">
    <source>
        <dbReference type="ARBA" id="ARBA00023157"/>
    </source>
</evidence>
<dbReference type="SMART" id="SM00921">
    <property type="entry name" value="MHC_II_beta"/>
    <property type="match status" value="1"/>
</dbReference>
<dbReference type="PANTHER" id="PTHR19944:SF99">
    <property type="entry name" value="HLA CLASS II HISTOCOMPATIBILITY ANTIGEN, DRB1 BETA CHAIN"/>
    <property type="match status" value="1"/>
</dbReference>
<dbReference type="InterPro" id="IPR014745">
    <property type="entry name" value="MHC_II_a/b_N"/>
</dbReference>
<organism evidence="8 9">
    <name type="scientific">Pygocentrus nattereri</name>
    <name type="common">Red-bellied piranha</name>
    <dbReference type="NCBI Taxonomy" id="42514"/>
    <lineage>
        <taxon>Eukaryota</taxon>
        <taxon>Metazoa</taxon>
        <taxon>Chordata</taxon>
        <taxon>Craniata</taxon>
        <taxon>Vertebrata</taxon>
        <taxon>Euteleostomi</taxon>
        <taxon>Actinopterygii</taxon>
        <taxon>Neopterygii</taxon>
        <taxon>Teleostei</taxon>
        <taxon>Ostariophysi</taxon>
        <taxon>Characiformes</taxon>
        <taxon>Characoidei</taxon>
        <taxon>Pygocentrus</taxon>
    </lineage>
</organism>
<dbReference type="AlphaFoldDB" id="A0A3B4BXY5"/>
<evidence type="ECO:0000256" key="6">
    <source>
        <dbReference type="SAM" id="Phobius"/>
    </source>
</evidence>
<evidence type="ECO:0000313" key="8">
    <source>
        <dbReference type="Ensembl" id="ENSPNAP00000003405.2"/>
    </source>
</evidence>
<dbReference type="GO" id="GO:0042613">
    <property type="term" value="C:MHC class II protein complex"/>
    <property type="evidence" value="ECO:0007669"/>
    <property type="project" value="InterPro"/>
</dbReference>
<protein>
    <recommendedName>
        <fullName evidence="7">Ig-like domain-containing protein</fullName>
    </recommendedName>
</protein>
<proteinExistence type="predicted"/>
<dbReference type="InterPro" id="IPR007110">
    <property type="entry name" value="Ig-like_dom"/>
</dbReference>
<dbReference type="InterPro" id="IPR013783">
    <property type="entry name" value="Ig-like_fold"/>
</dbReference>
<dbReference type="Proteomes" id="UP001501920">
    <property type="component" value="Chromosome 29"/>
</dbReference>
<dbReference type="GeneTree" id="ENSGT00950000183127"/>
<evidence type="ECO:0000256" key="5">
    <source>
        <dbReference type="ARBA" id="ARBA00023180"/>
    </source>
</evidence>
<sequence length="265" mass="29745">MNWSSVSQTLSVSVGCRDKMLLSLQLLLLLTLTIRTDGYYYYMTTDCITSSSDLTDVEYIDTYHFNKDPVIRFNSTVGEYVGYTELGVKNAERWNKGPEVQQARGELERYCKPNLGIDFSTVLEKTVKPRIKLVAEQQASGGHPAMLMCSAYNFYPRVIDVYWLRNGEKVTSDVTATEEMADGDWYYQIHSHLEYTPTSGEKISCVVEHASSKKPIIIEWDGSLPESEKNKIAIGASGLVLGIILTAAGFLYYKKKSSGRILVPS</sequence>
<keyword evidence="5" id="KW-0325">Glycoprotein</keyword>
<dbReference type="SMART" id="SM00407">
    <property type="entry name" value="IGc1"/>
    <property type="match status" value="1"/>
</dbReference>
<dbReference type="InterPro" id="IPR003597">
    <property type="entry name" value="Ig_C1-set"/>
</dbReference>
<keyword evidence="9" id="KW-1185">Reference proteome</keyword>
<reference evidence="8" key="3">
    <citation type="submission" date="2025-09" db="UniProtKB">
        <authorList>
            <consortium name="Ensembl"/>
        </authorList>
    </citation>
    <scope>IDENTIFICATION</scope>
</reference>
<feature type="transmembrane region" description="Helical" evidence="6">
    <location>
        <begin position="232"/>
        <end position="253"/>
    </location>
</feature>
<dbReference type="Ensembl" id="ENSPNAT00000008775.2">
    <property type="protein sequence ID" value="ENSPNAP00000003405.2"/>
    <property type="gene ID" value="ENSPNAG00000025163.2"/>
</dbReference>
<evidence type="ECO:0000313" key="9">
    <source>
        <dbReference type="Proteomes" id="UP001501920"/>
    </source>
</evidence>
<dbReference type="OMA" id="EQINSEC"/>
<evidence type="ECO:0000259" key="7">
    <source>
        <dbReference type="PROSITE" id="PS50835"/>
    </source>
</evidence>
<comment type="subcellular location">
    <subcellularLocation>
        <location evidence="1">Membrane</location>
        <topology evidence="1">Single-pass type I membrane protein</topology>
    </subcellularLocation>
</comment>
<feature type="domain" description="Ig-like" evidence="7">
    <location>
        <begin position="129"/>
        <end position="217"/>
    </location>
</feature>
<dbReference type="GO" id="GO:0006955">
    <property type="term" value="P:immune response"/>
    <property type="evidence" value="ECO:0007669"/>
    <property type="project" value="InterPro"/>
</dbReference>
<dbReference type="SUPFAM" id="SSF54452">
    <property type="entry name" value="MHC antigen-recognition domain"/>
    <property type="match status" value="1"/>
</dbReference>
<dbReference type="PROSITE" id="PS50835">
    <property type="entry name" value="IG_LIKE"/>
    <property type="match status" value="1"/>
</dbReference>
<keyword evidence="4" id="KW-1015">Disulfide bond</keyword>
<dbReference type="InterPro" id="IPR011162">
    <property type="entry name" value="MHC_I/II-like_Ag-recog"/>
</dbReference>
<keyword evidence="3 6" id="KW-1133">Transmembrane helix</keyword>
<dbReference type="Pfam" id="PF00969">
    <property type="entry name" value="MHC_II_beta"/>
    <property type="match status" value="1"/>
</dbReference>
<dbReference type="PANTHER" id="PTHR19944">
    <property type="entry name" value="MHC CLASS II-RELATED"/>
    <property type="match status" value="1"/>
</dbReference>
<dbReference type="GO" id="GO:0019882">
    <property type="term" value="P:antigen processing and presentation"/>
    <property type="evidence" value="ECO:0007669"/>
    <property type="project" value="InterPro"/>
</dbReference>
<dbReference type="InterPro" id="IPR036179">
    <property type="entry name" value="Ig-like_dom_sf"/>
</dbReference>
<accession>A0A3B4BXY5</accession>
<dbReference type="InterPro" id="IPR050160">
    <property type="entry name" value="MHC/Immunoglobulin"/>
</dbReference>
<dbReference type="Gene3D" id="2.60.40.10">
    <property type="entry name" value="Immunoglobulins"/>
    <property type="match status" value="1"/>
</dbReference>
<dbReference type="InterPro" id="IPR000353">
    <property type="entry name" value="MHC_II_b_N"/>
</dbReference>
<keyword evidence="2 6" id="KW-0812">Transmembrane</keyword>
<evidence type="ECO:0000256" key="3">
    <source>
        <dbReference type="ARBA" id="ARBA00022989"/>
    </source>
</evidence>
<evidence type="ECO:0000256" key="1">
    <source>
        <dbReference type="ARBA" id="ARBA00004479"/>
    </source>
</evidence>
<name>A0A3B4BXY5_PYGNA</name>